<evidence type="ECO:0000313" key="1">
    <source>
        <dbReference type="EMBL" id="EPR71524.1"/>
    </source>
</evidence>
<dbReference type="EMBL" id="ATNM01000013">
    <property type="protein sequence ID" value="EPR71524.1"/>
    <property type="molecule type" value="Genomic_DNA"/>
</dbReference>
<name>S7WXM1_9BACT</name>
<gene>
    <name evidence="1" type="ORF">ADICYQ_0192</name>
</gene>
<dbReference type="AlphaFoldDB" id="S7WXM1"/>
<evidence type="ECO:0000313" key="2">
    <source>
        <dbReference type="Proteomes" id="UP000014974"/>
    </source>
</evidence>
<sequence length="49" mass="5462">MLGIEFMSIFSSIPVDIKAIVNLKSEVVFPNSKSQNPMLLTLCFLQLFG</sequence>
<protein>
    <submittedName>
        <fullName evidence="1">Uncharacterized protein</fullName>
    </submittedName>
</protein>
<accession>S7WXM1</accession>
<comment type="caution">
    <text evidence="1">The sequence shown here is derived from an EMBL/GenBank/DDBJ whole genome shotgun (WGS) entry which is preliminary data.</text>
</comment>
<reference evidence="1 2" key="1">
    <citation type="journal article" date="2013" name="Genome Announc.">
        <title>Draft Genome Sequence of Cyclobacterium qasimii Strain M12-11BT, Isolated from Arctic Marine Sediment.</title>
        <authorList>
            <person name="Shivaji S."/>
            <person name="Ara S."/>
            <person name="Singh A."/>
            <person name="Kumar Pinnaka A."/>
        </authorList>
    </citation>
    <scope>NUCLEOTIDE SEQUENCE [LARGE SCALE GENOMIC DNA]</scope>
    <source>
        <strain evidence="1 2">M12-11B</strain>
    </source>
</reference>
<proteinExistence type="predicted"/>
<organism evidence="1 2">
    <name type="scientific">Cyclobacterium qasimii M12-11B</name>
    <dbReference type="NCBI Taxonomy" id="641524"/>
    <lineage>
        <taxon>Bacteria</taxon>
        <taxon>Pseudomonadati</taxon>
        <taxon>Bacteroidota</taxon>
        <taxon>Cytophagia</taxon>
        <taxon>Cytophagales</taxon>
        <taxon>Cyclobacteriaceae</taxon>
        <taxon>Cyclobacterium</taxon>
    </lineage>
</organism>
<dbReference type="Proteomes" id="UP000014974">
    <property type="component" value="Unassembled WGS sequence"/>
</dbReference>